<reference evidence="2" key="1">
    <citation type="submission" date="2014-09" db="EMBL/GenBank/DDBJ databases">
        <authorList>
            <person name="Magalhaes I.L.F."/>
            <person name="Oliveira U."/>
            <person name="Santos F.R."/>
            <person name="Vidigal T.H.D.A."/>
            <person name="Brescovit A.D."/>
            <person name="Santos A.J."/>
        </authorList>
    </citation>
    <scope>NUCLEOTIDE SEQUENCE</scope>
    <source>
        <tissue evidence="2">Shoot tissue taken approximately 20 cm above the soil surface</tissue>
    </source>
</reference>
<evidence type="ECO:0000313" key="2">
    <source>
        <dbReference type="EMBL" id="JAD50863.1"/>
    </source>
</evidence>
<accession>A0A0A9ALU8</accession>
<name>A0A0A9ALU8_ARUDO</name>
<organism evidence="2">
    <name type="scientific">Arundo donax</name>
    <name type="common">Giant reed</name>
    <name type="synonym">Donax arundinaceus</name>
    <dbReference type="NCBI Taxonomy" id="35708"/>
    <lineage>
        <taxon>Eukaryota</taxon>
        <taxon>Viridiplantae</taxon>
        <taxon>Streptophyta</taxon>
        <taxon>Embryophyta</taxon>
        <taxon>Tracheophyta</taxon>
        <taxon>Spermatophyta</taxon>
        <taxon>Magnoliopsida</taxon>
        <taxon>Liliopsida</taxon>
        <taxon>Poales</taxon>
        <taxon>Poaceae</taxon>
        <taxon>PACMAD clade</taxon>
        <taxon>Arundinoideae</taxon>
        <taxon>Arundineae</taxon>
        <taxon>Arundo</taxon>
    </lineage>
</organism>
<keyword evidence="1" id="KW-0472">Membrane</keyword>
<sequence length="47" mass="5587">MHGYQTPLTNAMKQPYASVSQVVLVFKLNYQILLMTYILQTDYIYKR</sequence>
<feature type="transmembrane region" description="Helical" evidence="1">
    <location>
        <begin position="20"/>
        <end position="39"/>
    </location>
</feature>
<keyword evidence="1" id="KW-0812">Transmembrane</keyword>
<proteinExistence type="predicted"/>
<reference evidence="2" key="2">
    <citation type="journal article" date="2015" name="Data Brief">
        <title>Shoot transcriptome of the giant reed, Arundo donax.</title>
        <authorList>
            <person name="Barrero R.A."/>
            <person name="Guerrero F.D."/>
            <person name="Moolhuijzen P."/>
            <person name="Goolsby J.A."/>
            <person name="Tidwell J."/>
            <person name="Bellgard S.E."/>
            <person name="Bellgard M.I."/>
        </authorList>
    </citation>
    <scope>NUCLEOTIDE SEQUENCE</scope>
    <source>
        <tissue evidence="2">Shoot tissue taken approximately 20 cm above the soil surface</tissue>
    </source>
</reference>
<protein>
    <submittedName>
        <fullName evidence="2">Uncharacterized protein</fullName>
    </submittedName>
</protein>
<dbReference type="EMBL" id="GBRH01247032">
    <property type="protein sequence ID" value="JAD50863.1"/>
    <property type="molecule type" value="Transcribed_RNA"/>
</dbReference>
<keyword evidence="1" id="KW-1133">Transmembrane helix</keyword>
<dbReference type="AlphaFoldDB" id="A0A0A9ALU8"/>
<evidence type="ECO:0000256" key="1">
    <source>
        <dbReference type="SAM" id="Phobius"/>
    </source>
</evidence>